<keyword evidence="2" id="KW-1185">Reference proteome</keyword>
<proteinExistence type="predicted"/>
<reference evidence="1" key="1">
    <citation type="submission" date="2022-08" db="EMBL/GenBank/DDBJ databases">
        <title>Genome sequencing of akame (Lates japonicus).</title>
        <authorList>
            <person name="Hashiguchi Y."/>
            <person name="Takahashi H."/>
        </authorList>
    </citation>
    <scope>NUCLEOTIDE SEQUENCE</scope>
    <source>
        <strain evidence="1">Kochi</strain>
    </source>
</reference>
<organism evidence="1 2">
    <name type="scientific">Lates japonicus</name>
    <name type="common">Japanese lates</name>
    <dbReference type="NCBI Taxonomy" id="270547"/>
    <lineage>
        <taxon>Eukaryota</taxon>
        <taxon>Metazoa</taxon>
        <taxon>Chordata</taxon>
        <taxon>Craniata</taxon>
        <taxon>Vertebrata</taxon>
        <taxon>Euteleostomi</taxon>
        <taxon>Actinopterygii</taxon>
        <taxon>Neopterygii</taxon>
        <taxon>Teleostei</taxon>
        <taxon>Neoteleostei</taxon>
        <taxon>Acanthomorphata</taxon>
        <taxon>Carangaria</taxon>
        <taxon>Carangaria incertae sedis</taxon>
        <taxon>Centropomidae</taxon>
        <taxon>Lates</taxon>
    </lineage>
</organism>
<accession>A0AAD3RJ73</accession>
<dbReference type="AlphaFoldDB" id="A0AAD3RJ73"/>
<protein>
    <submittedName>
        <fullName evidence="1">G-protein coupled estrogen receptor 1-like protein</fullName>
    </submittedName>
</protein>
<keyword evidence="1" id="KW-0675">Receptor</keyword>
<evidence type="ECO:0000313" key="2">
    <source>
        <dbReference type="Proteomes" id="UP001279410"/>
    </source>
</evidence>
<dbReference type="Proteomes" id="UP001279410">
    <property type="component" value="Unassembled WGS sequence"/>
</dbReference>
<gene>
    <name evidence="1" type="ORF">AKAME5_002246900</name>
</gene>
<comment type="caution">
    <text evidence="1">The sequence shown here is derived from an EMBL/GenBank/DDBJ whole genome shotgun (WGS) entry which is preliminary data.</text>
</comment>
<sequence>MTWCLWPGYRVITGRRMATVYLNDTQAVVSDFLQTASENHQRIDQPHPLRLYIILFLSAHWEHPHLSSEPRTTGAASPGPLFQNSAAGRLALVADSLIEVFNLKQG</sequence>
<dbReference type="EMBL" id="BRZM01000523">
    <property type="protein sequence ID" value="GLD71148.1"/>
    <property type="molecule type" value="Genomic_DNA"/>
</dbReference>
<evidence type="ECO:0000313" key="1">
    <source>
        <dbReference type="EMBL" id="GLD71148.1"/>
    </source>
</evidence>
<name>A0AAD3RJ73_LATJO</name>